<organism evidence="2 3">
    <name type="scientific">Candidatus Acidulodesulfobacterium acidiphilum</name>
    <dbReference type="NCBI Taxonomy" id="2597224"/>
    <lineage>
        <taxon>Bacteria</taxon>
        <taxon>Deltaproteobacteria</taxon>
        <taxon>Candidatus Acidulodesulfobacterales</taxon>
        <taxon>Candidatus Acidulodesulfobacterium</taxon>
    </lineage>
</organism>
<evidence type="ECO:0008006" key="4">
    <source>
        <dbReference type="Google" id="ProtNLM"/>
    </source>
</evidence>
<dbReference type="PANTHER" id="PTHR40278:SF1">
    <property type="entry name" value="DNA UTILIZATION PROTEIN HOFN"/>
    <property type="match status" value="1"/>
</dbReference>
<proteinExistence type="predicted"/>
<dbReference type="InterPro" id="IPR052534">
    <property type="entry name" value="Extracell_DNA_Util/SecSys_Comp"/>
</dbReference>
<dbReference type="PANTHER" id="PTHR40278">
    <property type="entry name" value="DNA UTILIZATION PROTEIN HOFN"/>
    <property type="match status" value="1"/>
</dbReference>
<comment type="caution">
    <text evidence="2">The sequence shown here is derived from an EMBL/GenBank/DDBJ whole genome shotgun (WGS) entry which is preliminary data.</text>
</comment>
<keyword evidence="1" id="KW-0472">Membrane</keyword>
<dbReference type="Proteomes" id="UP000322454">
    <property type="component" value="Unassembled WGS sequence"/>
</dbReference>
<accession>A0A520X6N2</accession>
<name>A0A520X6N2_9DELT</name>
<keyword evidence="1" id="KW-0812">Transmembrane</keyword>
<feature type="transmembrane region" description="Helical" evidence="1">
    <location>
        <begin position="21"/>
        <end position="43"/>
    </location>
</feature>
<gene>
    <name evidence="2" type="ORF">EVJ48_09845</name>
</gene>
<reference evidence="2 3" key="1">
    <citation type="submission" date="2019-01" db="EMBL/GenBank/DDBJ databases">
        <title>Insights into ecological role of a new deltaproteobacterial order Candidatus Sinidesulfobacterales (Sva0485) by metagenomics and metatranscriptomics.</title>
        <authorList>
            <person name="Tan S."/>
            <person name="Liu J."/>
            <person name="Fang Y."/>
            <person name="Hedlund B."/>
            <person name="Lian Z.-H."/>
            <person name="Huang L.-Y."/>
            <person name="Li J.-T."/>
            <person name="Huang L.-N."/>
            <person name="Li W.-J."/>
            <person name="Jiang H.-C."/>
            <person name="Dong H.-L."/>
            <person name="Shu W.-S."/>
        </authorList>
    </citation>
    <scope>NUCLEOTIDE SEQUENCE [LARGE SCALE GENOMIC DNA]</scope>
    <source>
        <strain evidence="2">AP4</strain>
    </source>
</reference>
<evidence type="ECO:0000313" key="2">
    <source>
        <dbReference type="EMBL" id="RZV36867.1"/>
    </source>
</evidence>
<evidence type="ECO:0000256" key="1">
    <source>
        <dbReference type="SAM" id="Phobius"/>
    </source>
</evidence>
<keyword evidence="1" id="KW-1133">Transmembrane helix</keyword>
<evidence type="ECO:0000313" key="3">
    <source>
        <dbReference type="Proteomes" id="UP000322454"/>
    </source>
</evidence>
<dbReference type="EMBL" id="SHMQ01000051">
    <property type="protein sequence ID" value="RZV36867.1"/>
    <property type="molecule type" value="Genomic_DNA"/>
</dbReference>
<sequence>MIKINLNKKPKKVKISIEAGSLRNMLIFLIIPVIAGGIVIFLMQSSIESKINDINKNIKIYNAKTVVLMPQVEKVNALKAKDAQILQKINIIKTLKKAQMGPLGYIYYITAAIPRFSWINSLKSNKGVISVSGTALDGQVESIFMNNLSKTGFFNDVSLIQTSETKKQGLKLQNFSMTMNVKGEALSKNALKK</sequence>
<dbReference type="Pfam" id="PF05137">
    <property type="entry name" value="PilN"/>
    <property type="match status" value="1"/>
</dbReference>
<protein>
    <recommendedName>
        <fullName evidence="4">PilN domain-containing protein</fullName>
    </recommendedName>
</protein>
<dbReference type="AlphaFoldDB" id="A0A520X6N2"/>
<dbReference type="InterPro" id="IPR007813">
    <property type="entry name" value="PilN"/>
</dbReference>